<dbReference type="NCBIfam" id="NF038128">
    <property type="entry name" value="choice_anch_J"/>
    <property type="match status" value="2"/>
</dbReference>
<evidence type="ECO:0000313" key="3">
    <source>
        <dbReference type="EMBL" id="PVZ06261.1"/>
    </source>
</evidence>
<dbReference type="Gene3D" id="2.60.120.200">
    <property type="match status" value="2"/>
</dbReference>
<name>A0A2U1F260_9PORP</name>
<dbReference type="InterPro" id="IPR011628">
    <property type="entry name" value="Cleaved_adhesin"/>
</dbReference>
<feature type="region of interest" description="Disordered" evidence="1">
    <location>
        <begin position="185"/>
        <end position="207"/>
    </location>
</feature>
<feature type="domain" description="Cleaved adhesin" evidence="2">
    <location>
        <begin position="77"/>
        <end position="243"/>
    </location>
</feature>
<feature type="domain" description="Cleaved adhesin" evidence="2">
    <location>
        <begin position="428"/>
        <end position="589"/>
    </location>
</feature>
<dbReference type="EMBL" id="QEKY01000023">
    <property type="protein sequence ID" value="PVZ06261.1"/>
    <property type="molecule type" value="Genomic_DNA"/>
</dbReference>
<organism evidence="3 4">
    <name type="scientific">Porphyromonas loveana</name>
    <dbReference type="NCBI Taxonomy" id="1884669"/>
    <lineage>
        <taxon>Bacteria</taxon>
        <taxon>Pseudomonadati</taxon>
        <taxon>Bacteroidota</taxon>
        <taxon>Bacteroidia</taxon>
        <taxon>Bacteroidales</taxon>
        <taxon>Porphyromonadaceae</taxon>
        <taxon>Porphyromonas</taxon>
    </lineage>
</organism>
<reference evidence="3 4" key="1">
    <citation type="submission" date="2018-04" db="EMBL/GenBank/DDBJ databases">
        <title>Genomic Encyclopedia of Type Strains, Phase IV (KMG-IV): sequencing the most valuable type-strain genomes for metagenomic binning, comparative biology and taxonomic classification.</title>
        <authorList>
            <person name="Goeker M."/>
        </authorList>
    </citation>
    <scope>NUCLEOTIDE SEQUENCE [LARGE SCALE GENOMIC DNA]</scope>
    <source>
        <strain evidence="3 4">DSM 28520</strain>
    </source>
</reference>
<dbReference type="GeneID" id="94551514"/>
<dbReference type="Proteomes" id="UP000245462">
    <property type="component" value="Unassembled WGS sequence"/>
</dbReference>
<comment type="caution">
    <text evidence="3">The sequence shown here is derived from an EMBL/GenBank/DDBJ whole genome shotgun (WGS) entry which is preliminary data.</text>
</comment>
<dbReference type="AlphaFoldDB" id="A0A2U1F260"/>
<evidence type="ECO:0000313" key="4">
    <source>
        <dbReference type="Proteomes" id="UP000245462"/>
    </source>
</evidence>
<sequence length="699" mass="77057">MTFLLSLIFLLAGIGEGQTAIAQKAIGQADLNPVQNLTWVIDGDKIILSWNPPAKNVVADRSWSKDKNETVLLLQNLESTQTGAVPSGWTVLDVDGDGKTWRTKSDEQTQWITPHSGHKVLASFSWDGAPLTPDNYLISPDVTGATKVKYYYAVNKSFAAEHYVVMASSTGTDISDFSVVFEETPTASQKGGERRAGNASEGPSKEQSEWIERIVTLPLGTKYVAFRHNATETNNYILLDDISFLAGEVSEYTYTVYRNGVQLASGLYTSTYEDSGLANGTYNYCVQVQYAAGLSPLVCEEVPLYPIFPPVAQFDASAEGYVVNLTWTPPTDTDTKESGDSCTYTLYRDGLKIAEGLAANSFQEERTNGTYNYCIEVQYAAGTSAQKCDAVTVNHLPPVENLKGWAEGNTVILRWEPPQTVFAPDDVVLNATFDEGLPADWTAVDADGDGYGWQENLSYGHTVGCMTSASYLSGVGALTPDNYLITPALALSQGGRLEYWVSTQHTAHPYEHYAVYASTTGNAPSDFTILLHEELLTSKKDGVDEAVADRTQGAWLRRILQLPAGTKYIAFRHFDCTDMYRFNVDDVRVVKENNSLPPYTYTVYRDGSIVAEGLTATTYSEEPPSLRMITVWRSCIRQAVCLSRNVFLSTSMSFRLHPSLRLLSLQERWTPSSHGKLPKVVSPRSPIRSIVTVKRLLLK</sequence>
<keyword evidence="4" id="KW-1185">Reference proteome</keyword>
<accession>A0A2U1F260</accession>
<evidence type="ECO:0000256" key="1">
    <source>
        <dbReference type="SAM" id="MobiDB-lite"/>
    </source>
</evidence>
<dbReference type="RefSeq" id="WP_165815152.1">
    <property type="nucleotide sequence ID" value="NZ_QEKY01000023.1"/>
</dbReference>
<protein>
    <submittedName>
        <fullName evidence="3">Cleaved adhesin domain-containing protein</fullName>
    </submittedName>
</protein>
<proteinExistence type="predicted"/>
<evidence type="ECO:0000259" key="2">
    <source>
        <dbReference type="Pfam" id="PF07675"/>
    </source>
</evidence>
<dbReference type="Pfam" id="PF07675">
    <property type="entry name" value="Cleaved_Adhesin"/>
    <property type="match status" value="2"/>
</dbReference>
<gene>
    <name evidence="3" type="ORF">C7382_12318</name>
</gene>